<comment type="caution">
    <text evidence="12">The sequence shown here is derived from an EMBL/GenBank/DDBJ whole genome shotgun (WGS) entry which is preliminary data.</text>
</comment>
<keyword evidence="7 10" id="KW-0808">Transferase</keyword>
<dbReference type="InterPro" id="IPR013785">
    <property type="entry name" value="Aldolase_TIM"/>
</dbReference>
<keyword evidence="10" id="KW-0963">Cytoplasm</keyword>
<dbReference type="InterPro" id="IPR036230">
    <property type="entry name" value="LeuA_allosteric_dom_sf"/>
</dbReference>
<feature type="binding site" evidence="10">
    <location>
        <position position="280"/>
    </location>
    <ligand>
        <name>Mg(2+)</name>
        <dbReference type="ChEBI" id="CHEBI:18420"/>
    </ligand>
</feature>
<dbReference type="Proteomes" id="UP000249794">
    <property type="component" value="Unassembled WGS sequence"/>
</dbReference>
<dbReference type="InterPro" id="IPR002034">
    <property type="entry name" value="AIPM/Hcit_synth_CS"/>
</dbReference>
<keyword evidence="9 10" id="KW-0100">Branched-chain amino acid biosynthesis</keyword>
<dbReference type="PROSITE" id="PS00816">
    <property type="entry name" value="AIPM_HOMOCIT_SYNTH_2"/>
    <property type="match status" value="1"/>
</dbReference>
<comment type="catalytic activity">
    <reaction evidence="1 10">
        <text>3-methyl-2-oxobutanoate + acetyl-CoA + H2O = (2S)-2-isopropylmalate + CoA + H(+)</text>
        <dbReference type="Rhea" id="RHEA:21524"/>
        <dbReference type="ChEBI" id="CHEBI:1178"/>
        <dbReference type="ChEBI" id="CHEBI:11851"/>
        <dbReference type="ChEBI" id="CHEBI:15377"/>
        <dbReference type="ChEBI" id="CHEBI:15378"/>
        <dbReference type="ChEBI" id="CHEBI:57287"/>
        <dbReference type="ChEBI" id="CHEBI:57288"/>
        <dbReference type="EC" id="2.3.3.13"/>
    </reaction>
</comment>
<dbReference type="EC" id="2.3.3.13" evidence="4 10"/>
<evidence type="ECO:0000313" key="12">
    <source>
        <dbReference type="EMBL" id="PZO56962.1"/>
    </source>
</evidence>
<dbReference type="EMBL" id="QBMP01000059">
    <property type="protein sequence ID" value="PZO56962.1"/>
    <property type="molecule type" value="Genomic_DNA"/>
</dbReference>
<dbReference type="PANTHER" id="PTHR46911:SF1">
    <property type="entry name" value="2-ISOPROPYLMALATE SYNTHASE"/>
    <property type="match status" value="1"/>
</dbReference>
<evidence type="ECO:0000256" key="7">
    <source>
        <dbReference type="ARBA" id="ARBA00022679"/>
    </source>
</evidence>
<comment type="pathway">
    <text evidence="2 10">Amino-acid biosynthesis; L-leucine biosynthesis; L-leucine from 3-methyl-2-oxobutanoate: step 1/4.</text>
</comment>
<protein>
    <recommendedName>
        <fullName evidence="4 10">2-isopropylmalate synthase</fullName>
        <ecNumber evidence="4 10">2.3.3.13</ecNumber>
    </recommendedName>
    <alternativeName>
        <fullName evidence="10">Alpha-IPM synthase</fullName>
    </alternativeName>
    <alternativeName>
        <fullName evidence="10">Alpha-isopropylmalate synthase</fullName>
    </alternativeName>
</protein>
<evidence type="ECO:0000256" key="1">
    <source>
        <dbReference type="ARBA" id="ARBA00000064"/>
    </source>
</evidence>
<feature type="domain" description="Pyruvate carboxyltransferase" evidence="11">
    <location>
        <begin position="31"/>
        <end position="305"/>
    </location>
</feature>
<evidence type="ECO:0000313" key="13">
    <source>
        <dbReference type="Proteomes" id="UP000249794"/>
    </source>
</evidence>
<dbReference type="InterPro" id="IPR039371">
    <property type="entry name" value="LeuA_N_DRE-TIM"/>
</dbReference>
<dbReference type="GO" id="GO:0005737">
    <property type="term" value="C:cytoplasm"/>
    <property type="evidence" value="ECO:0007669"/>
    <property type="project" value="UniProtKB-SubCell"/>
</dbReference>
<evidence type="ECO:0000256" key="10">
    <source>
        <dbReference type="HAMAP-Rule" id="MF_00572"/>
    </source>
</evidence>
<evidence type="ECO:0000256" key="6">
    <source>
        <dbReference type="ARBA" id="ARBA00022605"/>
    </source>
</evidence>
<reference evidence="12 13" key="2">
    <citation type="submission" date="2018-06" db="EMBL/GenBank/DDBJ databases">
        <title>Metagenomic assembly of (sub)arctic Cyanobacteria and their associated microbiome from non-axenic cultures.</title>
        <authorList>
            <person name="Baurain D."/>
        </authorList>
    </citation>
    <scope>NUCLEOTIDE SEQUENCE [LARGE SCALE GENOMIC DNA]</scope>
    <source>
        <strain evidence="12">ULC027bin1</strain>
    </source>
</reference>
<dbReference type="InterPro" id="IPR013709">
    <property type="entry name" value="2-isopropylmalate_synth_dimer"/>
</dbReference>
<evidence type="ECO:0000256" key="2">
    <source>
        <dbReference type="ARBA" id="ARBA00004689"/>
    </source>
</evidence>
<dbReference type="Pfam" id="PF08502">
    <property type="entry name" value="LeuA_dimer"/>
    <property type="match status" value="1"/>
</dbReference>
<dbReference type="Gene3D" id="3.20.20.70">
    <property type="entry name" value="Aldolase class I"/>
    <property type="match status" value="1"/>
</dbReference>
<evidence type="ECO:0000259" key="11">
    <source>
        <dbReference type="PROSITE" id="PS50991"/>
    </source>
</evidence>
<proteinExistence type="inferred from homology"/>
<dbReference type="InterPro" id="IPR005668">
    <property type="entry name" value="IPM_Synthase"/>
</dbReference>
<dbReference type="GO" id="GO:0003852">
    <property type="term" value="F:2-isopropylmalate synthase activity"/>
    <property type="evidence" value="ECO:0007669"/>
    <property type="project" value="UniProtKB-UniRule"/>
</dbReference>
<dbReference type="Gene3D" id="3.30.160.270">
    <property type="match status" value="1"/>
</dbReference>
<reference evidence="13" key="1">
    <citation type="submission" date="2018-04" db="EMBL/GenBank/DDBJ databases">
        <authorList>
            <person name="Cornet L."/>
        </authorList>
    </citation>
    <scope>NUCLEOTIDE SEQUENCE [LARGE SCALE GENOMIC DNA]</scope>
</reference>
<gene>
    <name evidence="10 12" type="primary">leuA</name>
    <name evidence="12" type="ORF">DCF15_07765</name>
</gene>
<evidence type="ECO:0000256" key="9">
    <source>
        <dbReference type="ARBA" id="ARBA00023304"/>
    </source>
</evidence>
<comment type="subunit">
    <text evidence="10">Homodimer.</text>
</comment>
<dbReference type="GO" id="GO:0000287">
    <property type="term" value="F:magnesium ion binding"/>
    <property type="evidence" value="ECO:0007669"/>
    <property type="project" value="UniProtKB-UniRule"/>
</dbReference>
<comment type="function">
    <text evidence="10">Catalyzes the condensation of the acetyl group of acetyl-CoA with 3-methyl-2-oxobutanoate (2-ketoisovalerate) to form 3-carboxy-3-hydroxy-4-methylpentanoate (2-isopropylmalate).</text>
</comment>
<dbReference type="NCBIfam" id="NF002991">
    <property type="entry name" value="PRK03739.1"/>
    <property type="match status" value="1"/>
</dbReference>
<dbReference type="SUPFAM" id="SSF110921">
    <property type="entry name" value="2-isopropylmalate synthase LeuA, allosteric (dimerisation) domain"/>
    <property type="match status" value="1"/>
</dbReference>
<comment type="subcellular location">
    <subcellularLocation>
        <location evidence="10">Cytoplasm</location>
    </subcellularLocation>
</comment>
<dbReference type="GO" id="GO:0003985">
    <property type="term" value="F:acetyl-CoA C-acetyltransferase activity"/>
    <property type="evidence" value="ECO:0007669"/>
    <property type="project" value="UniProtKB-UniRule"/>
</dbReference>
<feature type="binding site" evidence="10">
    <location>
        <position position="244"/>
    </location>
    <ligand>
        <name>Mg(2+)</name>
        <dbReference type="ChEBI" id="CHEBI:18420"/>
    </ligand>
</feature>
<accession>A0A2W4XLQ4</accession>
<dbReference type="PANTHER" id="PTHR46911">
    <property type="match status" value="1"/>
</dbReference>
<dbReference type="SUPFAM" id="SSF89000">
    <property type="entry name" value="post-HMGL domain-like"/>
    <property type="match status" value="1"/>
</dbReference>
<keyword evidence="10" id="KW-0460">Magnesium</keyword>
<dbReference type="NCBIfam" id="TIGR00970">
    <property type="entry name" value="leuA_yeast"/>
    <property type="match status" value="1"/>
</dbReference>
<dbReference type="UniPathway" id="UPA00048">
    <property type="reaction ID" value="UER00070"/>
</dbReference>
<dbReference type="GO" id="GO:0009098">
    <property type="term" value="P:L-leucine biosynthetic process"/>
    <property type="evidence" value="ECO:0007669"/>
    <property type="project" value="UniProtKB-UniRule"/>
</dbReference>
<dbReference type="InterPro" id="IPR000891">
    <property type="entry name" value="PYR_CT"/>
</dbReference>
<name>A0A2W4XLQ4_9CYAN</name>
<evidence type="ECO:0000256" key="3">
    <source>
        <dbReference type="ARBA" id="ARBA00009767"/>
    </source>
</evidence>
<keyword evidence="6 10" id="KW-0028">Amino-acid biosynthesis</keyword>
<evidence type="ECO:0000256" key="8">
    <source>
        <dbReference type="ARBA" id="ARBA00022723"/>
    </source>
</evidence>
<feature type="region of interest" description="Regulatory domain" evidence="10">
    <location>
        <begin position="437"/>
        <end position="619"/>
    </location>
</feature>
<dbReference type="Pfam" id="PF22615">
    <property type="entry name" value="IPMS_D2"/>
    <property type="match status" value="1"/>
</dbReference>
<dbReference type="InterPro" id="IPR054692">
    <property type="entry name" value="LeuA-like_post-cat"/>
</dbReference>
<dbReference type="SMART" id="SM00917">
    <property type="entry name" value="LeuA_dimer"/>
    <property type="match status" value="1"/>
</dbReference>
<dbReference type="Pfam" id="PF00682">
    <property type="entry name" value="HMGL-like"/>
    <property type="match status" value="1"/>
</dbReference>
<dbReference type="PROSITE" id="PS50991">
    <property type="entry name" value="PYR_CT"/>
    <property type="match status" value="1"/>
</dbReference>
<keyword evidence="5 10" id="KW-0432">Leucine biosynthesis</keyword>
<dbReference type="AlphaFoldDB" id="A0A2W4XLQ4"/>
<dbReference type="SUPFAM" id="SSF51569">
    <property type="entry name" value="Aldolase"/>
    <property type="match status" value="1"/>
</dbReference>
<dbReference type="CDD" id="cd07942">
    <property type="entry name" value="DRE_TIM_LeuA"/>
    <property type="match status" value="1"/>
</dbReference>
<evidence type="ECO:0000256" key="5">
    <source>
        <dbReference type="ARBA" id="ARBA00022430"/>
    </source>
</evidence>
<organism evidence="12 13">
    <name type="scientific">Phormidesmis priestleyi</name>
    <dbReference type="NCBI Taxonomy" id="268141"/>
    <lineage>
        <taxon>Bacteria</taxon>
        <taxon>Bacillati</taxon>
        <taxon>Cyanobacteriota</taxon>
        <taxon>Cyanophyceae</taxon>
        <taxon>Leptolyngbyales</taxon>
        <taxon>Leptolyngbyaceae</taxon>
        <taxon>Phormidesmis</taxon>
    </lineage>
</organism>
<comment type="cofactor">
    <cofactor evidence="10">
        <name>Mg(2+)</name>
        <dbReference type="ChEBI" id="CHEBI:18420"/>
    </cofactor>
</comment>
<sequence>MLIQPASKYAAFAPIHLPDRTWPNQTITKPPIWLSTDLRDGNQALIEPMDIARKLRLFRTLVDIGFKEIEVGFPSASQTEFDFLRHLIEQDLIPTDVTLQVLTPAREALIRRTFEALQGIPKAIVHVYNATAPLFRQVVFKLDQANTILLATEAAALIKSLAKMHPETSWRFQYSPEVFTSTELPFARDICNAVLSVWEPTAQAKAIINLPASVEVSTPNIFADQVEWMHDHLAYRDAVVLCVHPHNDRGCSVAAAELAQMAGAERIEGCLFGNGERTGNVDLVTLAMNLYTQGISPGLDFSHMDDLVRVAEDCTRLPVHPRHPYAGELVFTAFSGSHQDAIKKGFAARSPQDIWAVPYLPMDPADVGRSYESVVRVNSQSGKGGIAFLLERDYGVVMPRRLQIEFSQSVQQVMDTAGKEMSAQSLWEIFKSEYCLTTAPIGYRSHHYSPAHSRPDSSDTELSVCLSVCLNSEMTAETLTLSGVGNGPIDAFINALNSQEFFEQFANGFADRFAFGFIQVRHYEERSLTSGSEGQAIALIEIITQQGGTYGIGIHENIVTASFYAVISALNRQLNGQLSAATIDVNDLKNSPLDAIAIEHSKGKIKPSHPSPTYHHEIL</sequence>
<dbReference type="HAMAP" id="MF_00572">
    <property type="entry name" value="LeuA_type2"/>
    <property type="match status" value="1"/>
</dbReference>
<keyword evidence="8 10" id="KW-0479">Metal-binding</keyword>
<feature type="binding site" evidence="10">
    <location>
        <position position="40"/>
    </location>
    <ligand>
        <name>Mg(2+)</name>
        <dbReference type="ChEBI" id="CHEBI:18420"/>
    </ligand>
</feature>
<dbReference type="PROSITE" id="PS00815">
    <property type="entry name" value="AIPM_HOMOCIT_SYNTH_1"/>
    <property type="match status" value="1"/>
</dbReference>
<feature type="binding site" evidence="10">
    <location>
        <position position="246"/>
    </location>
    <ligand>
        <name>Mg(2+)</name>
        <dbReference type="ChEBI" id="CHEBI:18420"/>
    </ligand>
</feature>
<comment type="similarity">
    <text evidence="3 10">Belongs to the alpha-IPM synthase/homocitrate synthase family. LeuA type 2 subfamily.</text>
</comment>
<evidence type="ECO:0000256" key="4">
    <source>
        <dbReference type="ARBA" id="ARBA00012973"/>
    </source>
</evidence>